<keyword evidence="1" id="KW-0472">Membrane</keyword>
<dbReference type="AlphaFoldDB" id="A0A317PY94"/>
<dbReference type="Proteomes" id="UP000246352">
    <property type="component" value="Unassembled WGS sequence"/>
</dbReference>
<dbReference type="RefSeq" id="WP_110030909.1">
    <property type="nucleotide sequence ID" value="NZ_QGTR01000001.1"/>
</dbReference>
<reference evidence="2 3" key="1">
    <citation type="submission" date="2018-05" db="EMBL/GenBank/DDBJ databases">
        <title>Genomic Encyclopedia of Type Strains, Phase IV (KMG-IV): sequencing the most valuable type-strain genomes for metagenomic binning, comparative biology and taxonomic classification.</title>
        <authorList>
            <person name="Goeker M."/>
        </authorList>
    </citation>
    <scope>NUCLEOTIDE SEQUENCE [LARGE SCALE GENOMIC DNA]</scope>
    <source>
        <strain evidence="2 3">DSM 16791</strain>
    </source>
</reference>
<protein>
    <submittedName>
        <fullName evidence="2">Uncharacterized protein</fullName>
    </submittedName>
</protein>
<feature type="transmembrane region" description="Helical" evidence="1">
    <location>
        <begin position="6"/>
        <end position="27"/>
    </location>
</feature>
<evidence type="ECO:0000256" key="1">
    <source>
        <dbReference type="SAM" id="Phobius"/>
    </source>
</evidence>
<keyword evidence="1" id="KW-1133">Transmembrane helix</keyword>
<evidence type="ECO:0000313" key="3">
    <source>
        <dbReference type="Proteomes" id="UP000246352"/>
    </source>
</evidence>
<feature type="transmembrane region" description="Helical" evidence="1">
    <location>
        <begin position="70"/>
        <end position="88"/>
    </location>
</feature>
<comment type="caution">
    <text evidence="2">The sequence shown here is derived from an EMBL/GenBank/DDBJ whole genome shotgun (WGS) entry which is preliminary data.</text>
</comment>
<proteinExistence type="predicted"/>
<keyword evidence="3" id="KW-1185">Reference proteome</keyword>
<sequence>MTLSILSGALAGLIFDPIMFVFIYCALVTGFAARRHYPLLIVIALGVAMNLGLSYSTTGRGGQAWPLDRALAGAAATVIWMAAAWALARLIRTAWLRRAVL</sequence>
<accession>A0A317PY94</accession>
<keyword evidence="1" id="KW-0812">Transmembrane</keyword>
<organism evidence="2 3">
    <name type="scientific">Hoeflea marina</name>
    <dbReference type="NCBI Taxonomy" id="274592"/>
    <lineage>
        <taxon>Bacteria</taxon>
        <taxon>Pseudomonadati</taxon>
        <taxon>Pseudomonadota</taxon>
        <taxon>Alphaproteobacteria</taxon>
        <taxon>Hyphomicrobiales</taxon>
        <taxon>Rhizobiaceae</taxon>
        <taxon>Hoeflea</taxon>
    </lineage>
</organism>
<evidence type="ECO:0000313" key="2">
    <source>
        <dbReference type="EMBL" id="PWW04480.1"/>
    </source>
</evidence>
<dbReference type="EMBL" id="QGTR01000001">
    <property type="protein sequence ID" value="PWW04480.1"/>
    <property type="molecule type" value="Genomic_DNA"/>
</dbReference>
<name>A0A317PY94_9HYPH</name>
<feature type="transmembrane region" description="Helical" evidence="1">
    <location>
        <begin position="39"/>
        <end position="58"/>
    </location>
</feature>
<gene>
    <name evidence="2" type="ORF">DFR52_1011179</name>
</gene>